<keyword evidence="1" id="KW-0479">Metal-binding</keyword>
<evidence type="ECO:0000256" key="8">
    <source>
        <dbReference type="ARBA" id="ARBA00023242"/>
    </source>
</evidence>
<proteinExistence type="predicted"/>
<keyword evidence="4" id="KW-0805">Transcription regulation</keyword>
<dbReference type="PANTHER" id="PTHR48092">
    <property type="entry name" value="KNIRPS-RELATED PROTEIN-RELATED"/>
    <property type="match status" value="1"/>
</dbReference>
<evidence type="ECO:0000256" key="1">
    <source>
        <dbReference type="ARBA" id="ARBA00022723"/>
    </source>
</evidence>
<keyword evidence="6" id="KW-0804">Transcription</keyword>
<evidence type="ECO:0000256" key="4">
    <source>
        <dbReference type="ARBA" id="ARBA00023015"/>
    </source>
</evidence>
<feature type="compositionally biased region" description="Basic and acidic residues" evidence="9">
    <location>
        <begin position="80"/>
        <end position="94"/>
    </location>
</feature>
<evidence type="ECO:0000259" key="10">
    <source>
        <dbReference type="PROSITE" id="PS51030"/>
    </source>
</evidence>
<dbReference type="AlphaFoldDB" id="A0A7R9A520"/>
<evidence type="ECO:0000256" key="5">
    <source>
        <dbReference type="ARBA" id="ARBA00023125"/>
    </source>
</evidence>
<organism evidence="11">
    <name type="scientific">Darwinula stevensoni</name>
    <dbReference type="NCBI Taxonomy" id="69355"/>
    <lineage>
        <taxon>Eukaryota</taxon>
        <taxon>Metazoa</taxon>
        <taxon>Ecdysozoa</taxon>
        <taxon>Arthropoda</taxon>
        <taxon>Crustacea</taxon>
        <taxon>Oligostraca</taxon>
        <taxon>Ostracoda</taxon>
        <taxon>Podocopa</taxon>
        <taxon>Podocopida</taxon>
        <taxon>Darwinulocopina</taxon>
        <taxon>Darwinuloidea</taxon>
        <taxon>Darwinulidae</taxon>
        <taxon>Darwinula</taxon>
    </lineage>
</organism>
<protein>
    <recommendedName>
        <fullName evidence="10">Nuclear receptor domain-containing protein</fullName>
    </recommendedName>
</protein>
<dbReference type="GO" id="GO:0003700">
    <property type="term" value="F:DNA-binding transcription factor activity"/>
    <property type="evidence" value="ECO:0007669"/>
    <property type="project" value="InterPro"/>
</dbReference>
<dbReference type="InterPro" id="IPR013088">
    <property type="entry name" value="Znf_NHR/GATA"/>
</dbReference>
<keyword evidence="3" id="KW-0862">Zinc</keyword>
<evidence type="ECO:0000313" key="11">
    <source>
        <dbReference type="EMBL" id="CAD7243140.1"/>
    </source>
</evidence>
<dbReference type="OrthoDB" id="5850793at2759"/>
<keyword evidence="7" id="KW-0675">Receptor</keyword>
<reference evidence="11" key="1">
    <citation type="submission" date="2020-11" db="EMBL/GenBank/DDBJ databases">
        <authorList>
            <person name="Tran Van P."/>
        </authorList>
    </citation>
    <scope>NUCLEOTIDE SEQUENCE</scope>
</reference>
<keyword evidence="12" id="KW-1185">Reference proteome</keyword>
<evidence type="ECO:0000256" key="3">
    <source>
        <dbReference type="ARBA" id="ARBA00022833"/>
    </source>
</evidence>
<feature type="region of interest" description="Disordered" evidence="9">
    <location>
        <begin position="77"/>
        <end position="114"/>
    </location>
</feature>
<dbReference type="EMBL" id="CAJPEV010000374">
    <property type="protein sequence ID" value="CAG0884603.1"/>
    <property type="molecule type" value="Genomic_DNA"/>
</dbReference>
<keyword evidence="2" id="KW-0863">Zinc-finger</keyword>
<dbReference type="PROSITE" id="PS51030">
    <property type="entry name" value="NUCLEAR_REC_DBD_2"/>
    <property type="match status" value="1"/>
</dbReference>
<feature type="compositionally biased region" description="Polar residues" evidence="9">
    <location>
        <begin position="95"/>
        <end position="107"/>
    </location>
</feature>
<keyword evidence="8" id="KW-0539">Nucleus</keyword>
<evidence type="ECO:0000256" key="6">
    <source>
        <dbReference type="ARBA" id="ARBA00023163"/>
    </source>
</evidence>
<accession>A0A7R9A520</accession>
<evidence type="ECO:0000256" key="2">
    <source>
        <dbReference type="ARBA" id="ARBA00022771"/>
    </source>
</evidence>
<dbReference type="EMBL" id="LR899891">
    <property type="protein sequence ID" value="CAD7243140.1"/>
    <property type="molecule type" value="Genomic_DNA"/>
</dbReference>
<evidence type="ECO:0000256" key="7">
    <source>
        <dbReference type="ARBA" id="ARBA00023170"/>
    </source>
</evidence>
<feature type="region of interest" description="Disordered" evidence="9">
    <location>
        <begin position="212"/>
        <end position="326"/>
    </location>
</feature>
<dbReference type="Pfam" id="PF00105">
    <property type="entry name" value="zf-C4"/>
    <property type="match status" value="1"/>
</dbReference>
<gene>
    <name evidence="11" type="ORF">DSTB1V02_LOCUS3074</name>
</gene>
<name>A0A7R9A520_9CRUS</name>
<dbReference type="SUPFAM" id="SSF57716">
    <property type="entry name" value="Glucocorticoid receptor-like (DNA-binding domain)"/>
    <property type="match status" value="1"/>
</dbReference>
<dbReference type="Proteomes" id="UP000677054">
    <property type="component" value="Unassembled WGS sequence"/>
</dbReference>
<dbReference type="GO" id="GO:0043565">
    <property type="term" value="F:sequence-specific DNA binding"/>
    <property type="evidence" value="ECO:0007669"/>
    <property type="project" value="InterPro"/>
</dbReference>
<dbReference type="SMART" id="SM00399">
    <property type="entry name" value="ZnF_C4"/>
    <property type="match status" value="1"/>
</dbReference>
<dbReference type="Gene3D" id="3.30.50.10">
    <property type="entry name" value="Erythroid Transcription Factor GATA-1, subunit A"/>
    <property type="match status" value="1"/>
</dbReference>
<dbReference type="InterPro" id="IPR001628">
    <property type="entry name" value="Znf_hrmn_rcpt"/>
</dbReference>
<dbReference type="InterPro" id="IPR050200">
    <property type="entry name" value="Nuclear_hormone_rcpt_NR3"/>
</dbReference>
<sequence>MPHSFFGRTYNNLSSINECKNSGRCVINKKNRTSCKACRLRKCLMVGMSKQGSRYGRRSNWFKIHCLLQEQTGASLEHPPVTKDLNKDVSDYSKELSSPESHASDNSGEFHFSNRVGGHVTQHSHLDSLPLSPPLGVVAASMGQPFFDRNLFPGLGPLSPLAIGGLPPLSLPSFPAPPRVLLGPLPPTTNPAFLIARRTYLDAVLGRQRLGGMRFESHGPGPETGLSPPEPISGQVPEQETPIDLTVRKGGIGGGRNKFEVNCSAKSPGSAENEDCSDGAGSASDVEDPDSPGTGRSSPASPENDDETRHRREEPSTPLDLTTRSG</sequence>
<evidence type="ECO:0000313" key="12">
    <source>
        <dbReference type="Proteomes" id="UP000677054"/>
    </source>
</evidence>
<keyword evidence="5" id="KW-0238">DNA-binding</keyword>
<dbReference type="GO" id="GO:0008270">
    <property type="term" value="F:zinc ion binding"/>
    <property type="evidence" value="ECO:0007669"/>
    <property type="project" value="UniProtKB-KW"/>
</dbReference>
<feature type="domain" description="Nuclear receptor" evidence="10">
    <location>
        <begin position="1"/>
        <end position="55"/>
    </location>
</feature>
<evidence type="ECO:0000256" key="9">
    <source>
        <dbReference type="SAM" id="MobiDB-lite"/>
    </source>
</evidence>